<dbReference type="KEGG" id="kne:92177521"/>
<feature type="binding site" evidence="1">
    <location>
        <position position="230"/>
    </location>
    <ligand>
        <name>2-oxoglutarate</name>
        <dbReference type="ChEBI" id="CHEBI:16810"/>
    </ligand>
</feature>
<organism evidence="4 5">
    <name type="scientific">Kwoniella newhampshirensis</name>
    <dbReference type="NCBI Taxonomy" id="1651941"/>
    <lineage>
        <taxon>Eukaryota</taxon>
        <taxon>Fungi</taxon>
        <taxon>Dikarya</taxon>
        <taxon>Basidiomycota</taxon>
        <taxon>Agaricomycotina</taxon>
        <taxon>Tremellomycetes</taxon>
        <taxon>Tremellales</taxon>
        <taxon>Cryptococcaceae</taxon>
        <taxon>Kwoniella</taxon>
    </lineage>
</organism>
<dbReference type="GO" id="GO:0008198">
    <property type="term" value="F:ferrous iron binding"/>
    <property type="evidence" value="ECO:0007669"/>
    <property type="project" value="TreeGrafter"/>
</dbReference>
<dbReference type="InterPro" id="IPR005123">
    <property type="entry name" value="Oxoglu/Fe-dep_dioxygenase_dom"/>
</dbReference>
<dbReference type="InterPro" id="IPR027450">
    <property type="entry name" value="AlkB-like"/>
</dbReference>
<accession>A0AAW0Z676</accession>
<dbReference type="InterPro" id="IPR037151">
    <property type="entry name" value="AlkB-like_sf"/>
</dbReference>
<feature type="region of interest" description="Disordered" evidence="2">
    <location>
        <begin position="1"/>
        <end position="39"/>
    </location>
</feature>
<evidence type="ECO:0000313" key="4">
    <source>
        <dbReference type="EMBL" id="KAK8869693.1"/>
    </source>
</evidence>
<feature type="binding site" evidence="1">
    <location>
        <position position="320"/>
    </location>
    <ligand>
        <name>2-oxoglutarate</name>
        <dbReference type="ChEBI" id="CHEBI:16810"/>
    </ligand>
</feature>
<dbReference type="PROSITE" id="PS51471">
    <property type="entry name" value="FE2OG_OXY"/>
    <property type="match status" value="1"/>
</dbReference>
<dbReference type="AlphaFoldDB" id="A0AAW0Z676"/>
<evidence type="ECO:0000256" key="2">
    <source>
        <dbReference type="SAM" id="MobiDB-lite"/>
    </source>
</evidence>
<sequence length="354" mass="40289">MKRSAESSFVSPKASKRQGSLAGFLKPKPKLVSSSKTKVDDEVKPIVIDHEDDFEVHTTSLVGKDKGIAESPLDANTADRLPNEPYPPPNHPSYHLPPTPTFNHPILIPPIPAPLHQIHFNTIANPIQKPTLDLDLLYFKRFIDPTVSTRELTKYLLEGLPWYRVKYMVRGININTPRFTTVFGKDSTEIPWGGYMKCRPRAIPEVLLKLMQKVEEVTGSTFNFALVNYYSSGNDSISYHSDSESFLGPNPTIASLSLGWPRDFFLRHREYKSKSPPIPVEKFVLHDGDMVVMRGKTQHEWEHSVPKRKDAGGRINITFRKGVVRYASENYYTYNVGKGGMYRWRDGRMVEAEE</sequence>
<gene>
    <name evidence="4" type="ORF">IAR55_000261</name>
</gene>
<feature type="binding site" evidence="1">
    <location>
        <position position="240"/>
    </location>
    <ligand>
        <name>2-oxoglutarate</name>
        <dbReference type="ChEBI" id="CHEBI:16810"/>
    </ligand>
</feature>
<evidence type="ECO:0000259" key="3">
    <source>
        <dbReference type="PROSITE" id="PS51471"/>
    </source>
</evidence>
<dbReference type="GeneID" id="92177521"/>
<proteinExistence type="predicted"/>
<reference evidence="4 5" key="1">
    <citation type="journal article" date="2024" name="bioRxiv">
        <title>Comparative genomics of Cryptococcus and Kwoniella reveals pathogenesis evolution and contrasting karyotype dynamics via intercentromeric recombination or chromosome fusion.</title>
        <authorList>
            <person name="Coelho M.A."/>
            <person name="David-Palma M."/>
            <person name="Shea T."/>
            <person name="Bowers K."/>
            <person name="McGinley-Smith S."/>
            <person name="Mohammad A.W."/>
            <person name="Gnirke A."/>
            <person name="Yurkov A.M."/>
            <person name="Nowrousian M."/>
            <person name="Sun S."/>
            <person name="Cuomo C.A."/>
            <person name="Heitman J."/>
        </authorList>
    </citation>
    <scope>NUCLEOTIDE SEQUENCE [LARGE SCALE GENOMIC DNA]</scope>
    <source>
        <strain evidence="4 5">CBS 13917</strain>
    </source>
</reference>
<feature type="binding site" evidence="1">
    <location>
        <position position="228"/>
    </location>
    <ligand>
        <name>2-oxoglutarate</name>
        <dbReference type="ChEBI" id="CHEBI:16810"/>
    </ligand>
</feature>
<dbReference type="PANTHER" id="PTHR31573:SF1">
    <property type="entry name" value="DNA OXIDATIVE DEMETHYLASE ALKBH2"/>
    <property type="match status" value="1"/>
</dbReference>
<dbReference type="InterPro" id="IPR032852">
    <property type="entry name" value="ALKBH2"/>
</dbReference>
<protein>
    <recommendedName>
        <fullName evidence="3">Fe2OG dioxygenase domain-containing protein</fullName>
    </recommendedName>
</protein>
<evidence type="ECO:0000256" key="1">
    <source>
        <dbReference type="PIRSR" id="PIRSR632852-1"/>
    </source>
</evidence>
<feature type="compositionally biased region" description="Polar residues" evidence="2">
    <location>
        <begin position="1"/>
        <end position="10"/>
    </location>
</feature>
<feature type="domain" description="Fe2OG dioxygenase" evidence="3">
    <location>
        <begin position="221"/>
        <end position="323"/>
    </location>
</feature>
<dbReference type="GO" id="GO:0006307">
    <property type="term" value="P:DNA alkylation repair"/>
    <property type="evidence" value="ECO:0007669"/>
    <property type="project" value="TreeGrafter"/>
</dbReference>
<dbReference type="Gene3D" id="2.60.120.590">
    <property type="entry name" value="Alpha-ketoglutarate-dependent dioxygenase AlkB-like"/>
    <property type="match status" value="1"/>
</dbReference>
<dbReference type="Proteomes" id="UP001388673">
    <property type="component" value="Unassembled WGS sequence"/>
</dbReference>
<dbReference type="PANTHER" id="PTHR31573">
    <property type="entry name" value="ALPHA-KETOGLUTARATE-DEPENDENT DIOXYGENASE ALKB HOMOLOG 2"/>
    <property type="match status" value="1"/>
</dbReference>
<name>A0AAW0Z676_9TREE</name>
<dbReference type="RefSeq" id="XP_066805939.1">
    <property type="nucleotide sequence ID" value="XM_066943397.1"/>
</dbReference>
<feature type="binding site" evidence="1">
    <location>
        <position position="314"/>
    </location>
    <ligand>
        <name>2-oxoglutarate</name>
        <dbReference type="ChEBI" id="CHEBI:16810"/>
    </ligand>
</feature>
<comment type="caution">
    <text evidence="4">The sequence shown here is derived from an EMBL/GenBank/DDBJ whole genome shotgun (WGS) entry which is preliminary data.</text>
</comment>
<keyword evidence="5" id="KW-1185">Reference proteome</keyword>
<dbReference type="EMBL" id="JBCAWK010000001">
    <property type="protein sequence ID" value="KAK8869693.1"/>
    <property type="molecule type" value="Genomic_DNA"/>
</dbReference>
<dbReference type="GO" id="GO:0051747">
    <property type="term" value="F:cytosine C-5 DNA demethylase activity"/>
    <property type="evidence" value="ECO:0007669"/>
    <property type="project" value="TreeGrafter"/>
</dbReference>
<dbReference type="GO" id="GO:0035516">
    <property type="term" value="F:broad specificity oxidative DNA demethylase activity"/>
    <property type="evidence" value="ECO:0007669"/>
    <property type="project" value="TreeGrafter"/>
</dbReference>
<feature type="binding site" evidence="1">
    <location>
        <position position="303"/>
    </location>
    <ligand>
        <name>2-oxoglutarate</name>
        <dbReference type="ChEBI" id="CHEBI:16810"/>
    </ligand>
</feature>
<evidence type="ECO:0000313" key="5">
    <source>
        <dbReference type="Proteomes" id="UP001388673"/>
    </source>
</evidence>
<dbReference type="Pfam" id="PF13532">
    <property type="entry name" value="2OG-FeII_Oxy_2"/>
    <property type="match status" value="1"/>
</dbReference>
<dbReference type="SUPFAM" id="SSF51197">
    <property type="entry name" value="Clavaminate synthase-like"/>
    <property type="match status" value="1"/>
</dbReference>
<feature type="binding site" evidence="1">
    <location>
        <position position="318"/>
    </location>
    <ligand>
        <name>2-oxoglutarate</name>
        <dbReference type="ChEBI" id="CHEBI:16810"/>
    </ligand>
</feature>
<feature type="region of interest" description="Disordered" evidence="2">
    <location>
        <begin position="65"/>
        <end position="85"/>
    </location>
</feature>